<name>S7QLU1_GLOTA</name>
<dbReference type="Proteomes" id="UP000030669">
    <property type="component" value="Unassembled WGS sequence"/>
</dbReference>
<dbReference type="AlphaFoldDB" id="S7QLU1"/>
<dbReference type="KEGG" id="gtr:GLOTRDRAFT_124170"/>
<dbReference type="HOGENOM" id="CLU_966611_0_0_1"/>
<organism evidence="2 3">
    <name type="scientific">Gloeophyllum trabeum (strain ATCC 11539 / FP-39264 / Madison 617)</name>
    <name type="common">Brown rot fungus</name>
    <dbReference type="NCBI Taxonomy" id="670483"/>
    <lineage>
        <taxon>Eukaryota</taxon>
        <taxon>Fungi</taxon>
        <taxon>Dikarya</taxon>
        <taxon>Basidiomycota</taxon>
        <taxon>Agaricomycotina</taxon>
        <taxon>Agaricomycetes</taxon>
        <taxon>Gloeophyllales</taxon>
        <taxon>Gloeophyllaceae</taxon>
        <taxon>Gloeophyllum</taxon>
    </lineage>
</organism>
<dbReference type="OrthoDB" id="2205812at2759"/>
<gene>
    <name evidence="2" type="ORF">GLOTRDRAFT_124170</name>
</gene>
<feature type="compositionally biased region" description="Polar residues" evidence="1">
    <location>
        <begin position="1"/>
        <end position="10"/>
    </location>
</feature>
<dbReference type="RefSeq" id="XP_007860828.1">
    <property type="nucleotide sequence ID" value="XM_007862637.1"/>
</dbReference>
<accession>S7QLU1</accession>
<feature type="region of interest" description="Disordered" evidence="1">
    <location>
        <begin position="1"/>
        <end position="23"/>
    </location>
</feature>
<reference evidence="2 3" key="1">
    <citation type="journal article" date="2012" name="Science">
        <title>The Paleozoic origin of enzymatic lignin decomposition reconstructed from 31 fungal genomes.</title>
        <authorList>
            <person name="Floudas D."/>
            <person name="Binder M."/>
            <person name="Riley R."/>
            <person name="Barry K."/>
            <person name="Blanchette R.A."/>
            <person name="Henrissat B."/>
            <person name="Martinez A.T."/>
            <person name="Otillar R."/>
            <person name="Spatafora J.W."/>
            <person name="Yadav J.S."/>
            <person name="Aerts A."/>
            <person name="Benoit I."/>
            <person name="Boyd A."/>
            <person name="Carlson A."/>
            <person name="Copeland A."/>
            <person name="Coutinho P.M."/>
            <person name="de Vries R.P."/>
            <person name="Ferreira P."/>
            <person name="Findley K."/>
            <person name="Foster B."/>
            <person name="Gaskell J."/>
            <person name="Glotzer D."/>
            <person name="Gorecki P."/>
            <person name="Heitman J."/>
            <person name="Hesse C."/>
            <person name="Hori C."/>
            <person name="Igarashi K."/>
            <person name="Jurgens J.A."/>
            <person name="Kallen N."/>
            <person name="Kersten P."/>
            <person name="Kohler A."/>
            <person name="Kuees U."/>
            <person name="Kumar T.K.A."/>
            <person name="Kuo A."/>
            <person name="LaButti K."/>
            <person name="Larrondo L.F."/>
            <person name="Lindquist E."/>
            <person name="Ling A."/>
            <person name="Lombard V."/>
            <person name="Lucas S."/>
            <person name="Lundell T."/>
            <person name="Martin R."/>
            <person name="McLaughlin D.J."/>
            <person name="Morgenstern I."/>
            <person name="Morin E."/>
            <person name="Murat C."/>
            <person name="Nagy L.G."/>
            <person name="Nolan M."/>
            <person name="Ohm R.A."/>
            <person name="Patyshakuliyeva A."/>
            <person name="Rokas A."/>
            <person name="Ruiz-Duenas F.J."/>
            <person name="Sabat G."/>
            <person name="Salamov A."/>
            <person name="Samejima M."/>
            <person name="Schmutz J."/>
            <person name="Slot J.C."/>
            <person name="St John F."/>
            <person name="Stenlid J."/>
            <person name="Sun H."/>
            <person name="Sun S."/>
            <person name="Syed K."/>
            <person name="Tsang A."/>
            <person name="Wiebenga A."/>
            <person name="Young D."/>
            <person name="Pisabarro A."/>
            <person name="Eastwood D.C."/>
            <person name="Martin F."/>
            <person name="Cullen D."/>
            <person name="Grigoriev I.V."/>
            <person name="Hibbett D.S."/>
        </authorList>
    </citation>
    <scope>NUCLEOTIDE SEQUENCE [LARGE SCALE GENOMIC DNA]</scope>
    <source>
        <strain evidence="2 3">ATCC 11539</strain>
    </source>
</reference>
<dbReference type="EMBL" id="KB469296">
    <property type="protein sequence ID" value="EPQ60413.1"/>
    <property type="molecule type" value="Genomic_DNA"/>
</dbReference>
<evidence type="ECO:0000313" key="3">
    <source>
        <dbReference type="Proteomes" id="UP000030669"/>
    </source>
</evidence>
<protein>
    <submittedName>
        <fullName evidence="2">Uncharacterized protein</fullName>
    </submittedName>
</protein>
<keyword evidence="3" id="KW-1185">Reference proteome</keyword>
<proteinExistence type="predicted"/>
<dbReference type="GeneID" id="19301060"/>
<evidence type="ECO:0000256" key="1">
    <source>
        <dbReference type="SAM" id="MobiDB-lite"/>
    </source>
</evidence>
<evidence type="ECO:0000313" key="2">
    <source>
        <dbReference type="EMBL" id="EPQ60413.1"/>
    </source>
</evidence>
<sequence>MLGSTISVKPSHSGVEHLEHNPPIPQTIHIARDNEAVRSLGAWIGNKTDAAAPWEAILDKIAQRLTHLLKGHPTLFSKAHMVQQTFGGMTQYLTKVQGMPPYIVTTLEKLLQSFIWEEAASNLPVALAQLYLPKEKGGLDLLNINARNDAIELTWLRTYLDLSPTRPDWAFVVDALINTLAPDGIATEALFNTFLQTWAVPGQGKRAVTLPTDVLSMLKTARKYGVAFAPAKLSASLKAQLPAYYLLGTPPRTYAESQTAHTSPAPTVAAGRAMQIGGTGVPTHINVQ</sequence>
<dbReference type="eggNOG" id="ENOG502SCY7">
    <property type="taxonomic scope" value="Eukaryota"/>
</dbReference>